<dbReference type="HOGENOM" id="CLU_113319_3_0_2"/>
<dbReference type="EMBL" id="CP009961">
    <property type="protein sequence ID" value="AKG38132.1"/>
    <property type="molecule type" value="Genomic_DNA"/>
</dbReference>
<dbReference type="InterPro" id="IPR010985">
    <property type="entry name" value="Ribbon_hlx_hlx"/>
</dbReference>
<sequence>MSTKARFGVSIDERLAQEIEKLVQATETNRSHIVNLALREFLNGKFHFMTPHTCEGVLILSYEPQMSDKIDHTLEDNKDMILSRLHIHSSEGKCIEVIYTRAQSERILELENGLQKSGCKTCKFVPCHS</sequence>
<gene>
    <name evidence="2" type="ORF">MA03_00855</name>
</gene>
<dbReference type="AlphaFoldDB" id="A0A0F7FHD5"/>
<organism evidence="2 3">
    <name type="scientific">Infirmifilum uzonense</name>
    <dbReference type="NCBI Taxonomy" id="1550241"/>
    <lineage>
        <taxon>Archaea</taxon>
        <taxon>Thermoproteota</taxon>
        <taxon>Thermoprotei</taxon>
        <taxon>Thermofilales</taxon>
        <taxon>Thermofilaceae</taxon>
        <taxon>Infirmifilum</taxon>
    </lineage>
</organism>
<dbReference type="SUPFAM" id="SSF55021">
    <property type="entry name" value="ACT-like"/>
    <property type="match status" value="1"/>
</dbReference>
<dbReference type="CDD" id="cd22231">
    <property type="entry name" value="RHH_NikR_HicB-like"/>
    <property type="match status" value="1"/>
</dbReference>
<dbReference type="GO" id="GO:0003677">
    <property type="term" value="F:DNA binding"/>
    <property type="evidence" value="ECO:0007669"/>
    <property type="project" value="UniProtKB-KW"/>
</dbReference>
<dbReference type="InterPro" id="IPR050192">
    <property type="entry name" value="CopG/NikR_regulator"/>
</dbReference>
<dbReference type="STRING" id="1550241.MA03_00855"/>
<feature type="domain" description="Transcription factor NikR nickel binding C-terminal" evidence="1">
    <location>
        <begin position="56"/>
        <end position="115"/>
    </location>
</feature>
<reference evidence="2 3" key="1">
    <citation type="journal article" date="2015" name="Stand. Genomic Sci.">
        <title>Complete genome sequence of and proposal of Thermofilum uzonense sp. nov. a novel hyperthermophilic crenarchaeon and emended description of the genus Thermofilum.</title>
        <authorList>
            <person name="Toshchakov S.V."/>
            <person name="Korzhenkov A.A."/>
            <person name="Samarov N.I."/>
            <person name="Mazunin I.O."/>
            <person name="Mozhey O.I."/>
            <person name="Shmyr I.S."/>
            <person name="Derbikova K.S."/>
            <person name="Taranov E.A."/>
            <person name="Dominova I.N."/>
            <person name="Bonch-Osmolovskaya E.A."/>
            <person name="Patrushev M.V."/>
            <person name="Podosokorskaya O.A."/>
            <person name="Kublanov I.V."/>
        </authorList>
    </citation>
    <scope>NUCLEOTIDE SEQUENCE [LARGE SCALE GENOMIC DNA]</scope>
    <source>
        <strain evidence="2 3">1807-2</strain>
    </source>
</reference>
<dbReference type="PATRIC" id="fig|1550241.5.peg.172"/>
<dbReference type="SUPFAM" id="SSF47598">
    <property type="entry name" value="Ribbon-helix-helix"/>
    <property type="match status" value="1"/>
</dbReference>
<dbReference type="PANTHER" id="PTHR34719:SF2">
    <property type="entry name" value="NICKEL-RESPONSIVE REGULATOR"/>
    <property type="match status" value="1"/>
</dbReference>
<keyword evidence="3" id="KW-1185">Reference proteome</keyword>
<proteinExistence type="predicted"/>
<dbReference type="Proteomes" id="UP000067434">
    <property type="component" value="Chromosome"/>
</dbReference>
<name>A0A0F7FHD5_9CREN</name>
<protein>
    <recommendedName>
        <fullName evidence="1">Transcription factor NikR nickel binding C-terminal domain-containing protein</fullName>
    </recommendedName>
</protein>
<dbReference type="InterPro" id="IPR027271">
    <property type="entry name" value="Acetolactate_synth/TF_NikR_C"/>
</dbReference>
<dbReference type="Gene3D" id="3.30.70.1150">
    <property type="entry name" value="ACT-like. Chain A, domain 2"/>
    <property type="match status" value="1"/>
</dbReference>
<dbReference type="GO" id="GO:0006355">
    <property type="term" value="P:regulation of DNA-templated transcription"/>
    <property type="evidence" value="ECO:0007669"/>
    <property type="project" value="InterPro"/>
</dbReference>
<dbReference type="RefSeq" id="WP_052883465.1">
    <property type="nucleotide sequence ID" value="NZ_CP009961.1"/>
</dbReference>
<dbReference type="OrthoDB" id="25654at2157"/>
<dbReference type="KEGG" id="thf:MA03_00855"/>
<dbReference type="InterPro" id="IPR045865">
    <property type="entry name" value="ACT-like_dom_sf"/>
</dbReference>
<dbReference type="InterPro" id="IPR014864">
    <property type="entry name" value="TF_NikR_Ni-bd_C"/>
</dbReference>
<dbReference type="PANTHER" id="PTHR34719">
    <property type="entry name" value="NICKEL-RESPONSIVE REGULATOR"/>
    <property type="match status" value="1"/>
</dbReference>
<dbReference type="Pfam" id="PF08753">
    <property type="entry name" value="NikR_C"/>
    <property type="match status" value="1"/>
</dbReference>
<accession>A0A0F7FHD5</accession>
<dbReference type="GeneID" id="25400736"/>
<evidence type="ECO:0000313" key="3">
    <source>
        <dbReference type="Proteomes" id="UP000067434"/>
    </source>
</evidence>
<evidence type="ECO:0000313" key="2">
    <source>
        <dbReference type="EMBL" id="AKG38132.1"/>
    </source>
</evidence>
<evidence type="ECO:0000259" key="1">
    <source>
        <dbReference type="Pfam" id="PF08753"/>
    </source>
</evidence>